<reference evidence="1" key="1">
    <citation type="submission" date="2023-07" db="EMBL/GenBank/DDBJ databases">
        <authorList>
            <consortium name="CYATHOMIX"/>
        </authorList>
    </citation>
    <scope>NUCLEOTIDE SEQUENCE</scope>
    <source>
        <strain evidence="1">N/A</strain>
    </source>
</reference>
<comment type="caution">
    <text evidence="1">The sequence shown here is derived from an EMBL/GenBank/DDBJ whole genome shotgun (WGS) entry which is preliminary data.</text>
</comment>
<dbReference type="Proteomes" id="UP001176961">
    <property type="component" value="Unassembled WGS sequence"/>
</dbReference>
<proteinExistence type="predicted"/>
<evidence type="ECO:0000313" key="2">
    <source>
        <dbReference type="Proteomes" id="UP001176961"/>
    </source>
</evidence>
<sequence>MKYGYNVDDAVNTPIKRRRKHEFIINALNWAFSELPLNPKADKVFSKNRRVQLKPGHYRWNLVDKKEFRRLTNIPSFNLWTSTGGDLCPLKVCAVSPEELYAKGIPELMKPGKPCYYAIEQEDDDIYLVFDRPIDVPVIIQYVGYGFPKLVKSMDDEIRISAVVENALLEIMRVVWYREADDLSFAGSAYDYLDNKVPGYYANNKLYKDAYTRTDWQSRTSRRIHDGFNLQVNYGLDTTSDDVNSSPYSSPYYINGRYNSDNLVTQRANSASVQGIKFLLSKHDETVDFTESDIQTYLQLWQGKQVKFKIPYAGKLVGNTITIRNTDGCTGILSIYISASDNGRTLMETAVDLCKVSTDKFEHIELRGITPVSVDANPRGELFVRMEIWDEVSKERSANPFNTGKKIDIAATGIDNHYECVYQLRDKNVPVVKEDYDYVRKPSRPLLGLIYNNWTMIPVDRISNEKTGATVSDAGYRYDIMCAKSPTQTEMLIYDKEMNRFVENTSIRVDGRAKAIQIAQVVAPSDEKLNYVYYVDGFSPLQRFKIGEWASEEVVDSEAGPVLGPSFIIHHNNRLYIGGFLNDKNLWQCSAISSAGPEYTKFPYRFYTPNNSPYATTTNNPTAVVEYTSDQLMFLGNNFASLFTTNVALEDGTGSAGTPVQTSIYSDAIGVRSQGDVVNYKGSIYSFDEREGLRQYNGAKWMKLSGTTIDSYFDRVDMTKPRKLWGSNNKLFFNYTDKVDGRAKCIIRDFNMNYQQMPWFQDVDIPFNDVRFDETEVVIGTHPDYPCVMQLYAENTWSRFDSPITFERHTKYLSMPGNASDIIVKRVHNKVIANSNRWWWLGLSYDKNELEQHRGSEPWYRIPAWDTITDSEPQEYPFPEEDVYEKNSISRLTISNIKIRCTAIQERIKCKTFRNQANLVSVEFEVYPRMFN</sequence>
<dbReference type="EMBL" id="CATQJL010000318">
    <property type="protein sequence ID" value="CAJ0608682.1"/>
    <property type="molecule type" value="Genomic_DNA"/>
</dbReference>
<accession>A0AA36HEG0</accession>
<gene>
    <name evidence="1" type="ORF">CYNAS_LOCUS20665</name>
</gene>
<protein>
    <submittedName>
        <fullName evidence="1">Uncharacterized protein</fullName>
    </submittedName>
</protein>
<name>A0AA36HEG0_CYLNA</name>
<evidence type="ECO:0000313" key="1">
    <source>
        <dbReference type="EMBL" id="CAJ0608682.1"/>
    </source>
</evidence>
<dbReference type="AlphaFoldDB" id="A0AA36HEG0"/>
<keyword evidence="2" id="KW-1185">Reference proteome</keyword>
<organism evidence="1 2">
    <name type="scientific">Cylicocyclus nassatus</name>
    <name type="common">Nematode worm</name>
    <dbReference type="NCBI Taxonomy" id="53992"/>
    <lineage>
        <taxon>Eukaryota</taxon>
        <taxon>Metazoa</taxon>
        <taxon>Ecdysozoa</taxon>
        <taxon>Nematoda</taxon>
        <taxon>Chromadorea</taxon>
        <taxon>Rhabditida</taxon>
        <taxon>Rhabditina</taxon>
        <taxon>Rhabditomorpha</taxon>
        <taxon>Strongyloidea</taxon>
        <taxon>Strongylidae</taxon>
        <taxon>Cylicocyclus</taxon>
    </lineage>
</organism>